<organism evidence="13 14">
    <name type="scientific">Dictyobacter alpinus</name>
    <dbReference type="NCBI Taxonomy" id="2014873"/>
    <lineage>
        <taxon>Bacteria</taxon>
        <taxon>Bacillati</taxon>
        <taxon>Chloroflexota</taxon>
        <taxon>Ktedonobacteria</taxon>
        <taxon>Ktedonobacterales</taxon>
        <taxon>Dictyobacteraceae</taxon>
        <taxon>Dictyobacter</taxon>
    </lineage>
</organism>
<proteinExistence type="inferred from homology"/>
<evidence type="ECO:0000259" key="12">
    <source>
        <dbReference type="Pfam" id="PF20659"/>
    </source>
</evidence>
<dbReference type="Proteomes" id="UP000287171">
    <property type="component" value="Unassembled WGS sequence"/>
</dbReference>
<comment type="similarity">
    <text evidence="1 9">Belongs to the malate synthase family.</text>
</comment>
<evidence type="ECO:0000256" key="7">
    <source>
        <dbReference type="ARBA" id="ARBA00068441"/>
    </source>
</evidence>
<evidence type="ECO:0000256" key="6">
    <source>
        <dbReference type="ARBA" id="ARBA00047918"/>
    </source>
</evidence>
<evidence type="ECO:0000256" key="4">
    <source>
        <dbReference type="ARBA" id="ARBA00022532"/>
    </source>
</evidence>
<dbReference type="Pfam" id="PF01274">
    <property type="entry name" value="MS_TIM-barrel"/>
    <property type="match status" value="1"/>
</dbReference>
<evidence type="ECO:0000259" key="11">
    <source>
        <dbReference type="Pfam" id="PF20656"/>
    </source>
</evidence>
<dbReference type="InterPro" id="IPR019830">
    <property type="entry name" value="Malate_synthase_CS"/>
</dbReference>
<evidence type="ECO:0000256" key="2">
    <source>
        <dbReference type="ARBA" id="ARBA00012636"/>
    </source>
</evidence>
<dbReference type="GO" id="GO:0006097">
    <property type="term" value="P:glyoxylate cycle"/>
    <property type="evidence" value="ECO:0007669"/>
    <property type="project" value="UniProtKB-UniPathway"/>
</dbReference>
<evidence type="ECO:0000256" key="3">
    <source>
        <dbReference type="ARBA" id="ARBA00022435"/>
    </source>
</evidence>
<evidence type="ECO:0000256" key="1">
    <source>
        <dbReference type="ARBA" id="ARBA00006394"/>
    </source>
</evidence>
<evidence type="ECO:0000313" key="14">
    <source>
        <dbReference type="Proteomes" id="UP000287171"/>
    </source>
</evidence>
<dbReference type="Gene3D" id="3.20.20.360">
    <property type="entry name" value="Malate synthase, domain 3"/>
    <property type="match status" value="1"/>
</dbReference>
<dbReference type="InterPro" id="IPR001465">
    <property type="entry name" value="Malate_synthase_TIM"/>
</dbReference>
<dbReference type="EC" id="2.3.3.9" evidence="2 9"/>
<dbReference type="OrthoDB" id="9768429at2"/>
<accession>A0A402B7E3</accession>
<protein>
    <recommendedName>
        <fullName evidence="7 9">Malate synthase</fullName>
        <ecNumber evidence="2 9">2.3.3.9</ecNumber>
    </recommendedName>
</protein>
<dbReference type="FunFam" id="1.20.1220.12:FF:000001">
    <property type="entry name" value="Malate synthase"/>
    <property type="match status" value="1"/>
</dbReference>
<dbReference type="InterPro" id="IPR044856">
    <property type="entry name" value="Malate_synth_C_sf"/>
</dbReference>
<dbReference type="AlphaFoldDB" id="A0A402B7E3"/>
<evidence type="ECO:0000256" key="8">
    <source>
        <dbReference type="PIRSR" id="PIRSR001363-1"/>
    </source>
</evidence>
<keyword evidence="5 9" id="KW-0808">Transferase</keyword>
<dbReference type="CDD" id="cd00727">
    <property type="entry name" value="malate_synt_A"/>
    <property type="match status" value="1"/>
</dbReference>
<dbReference type="InterPro" id="IPR048355">
    <property type="entry name" value="MS_C"/>
</dbReference>
<comment type="pathway">
    <text evidence="9">Carbohydrate metabolism; glyoxylate cycle; (S)-malate from isocitrate: step 2/2.</text>
</comment>
<feature type="domain" description="Malate synthase TIM barrel" evidence="10">
    <location>
        <begin position="164"/>
        <end position="408"/>
    </location>
</feature>
<dbReference type="FunFam" id="3.20.20.360:FF:000001">
    <property type="entry name" value="Malate synthase"/>
    <property type="match status" value="1"/>
</dbReference>
<evidence type="ECO:0000259" key="10">
    <source>
        <dbReference type="Pfam" id="PF01274"/>
    </source>
</evidence>
<evidence type="ECO:0000256" key="9">
    <source>
        <dbReference type="RuleBase" id="RU000555"/>
    </source>
</evidence>
<dbReference type="Pfam" id="PF20659">
    <property type="entry name" value="MS_C"/>
    <property type="match status" value="1"/>
</dbReference>
<comment type="catalytic activity">
    <reaction evidence="6 9">
        <text>glyoxylate + acetyl-CoA + H2O = (S)-malate + CoA + H(+)</text>
        <dbReference type="Rhea" id="RHEA:18181"/>
        <dbReference type="ChEBI" id="CHEBI:15377"/>
        <dbReference type="ChEBI" id="CHEBI:15378"/>
        <dbReference type="ChEBI" id="CHEBI:15589"/>
        <dbReference type="ChEBI" id="CHEBI:36655"/>
        <dbReference type="ChEBI" id="CHEBI:57287"/>
        <dbReference type="ChEBI" id="CHEBI:57288"/>
        <dbReference type="EC" id="2.3.3.9"/>
    </reaction>
</comment>
<keyword evidence="3 9" id="KW-0329">Glyoxylate bypass</keyword>
<dbReference type="PIRSF" id="PIRSF001363">
    <property type="entry name" value="Malate_synth"/>
    <property type="match status" value="1"/>
</dbReference>
<dbReference type="RefSeq" id="WP_126627615.1">
    <property type="nucleotide sequence ID" value="NZ_BIFT01000001.1"/>
</dbReference>
<dbReference type="PROSITE" id="PS00510">
    <property type="entry name" value="MALATE_SYNTHASE"/>
    <property type="match status" value="1"/>
</dbReference>
<dbReference type="InterPro" id="IPR011076">
    <property type="entry name" value="Malate_synth_sf"/>
</dbReference>
<dbReference type="Gene3D" id="1.20.1220.12">
    <property type="entry name" value="Malate synthase, domain III"/>
    <property type="match status" value="1"/>
</dbReference>
<dbReference type="InterPro" id="IPR048356">
    <property type="entry name" value="MS_N"/>
</dbReference>
<dbReference type="UniPathway" id="UPA00703">
    <property type="reaction ID" value="UER00720"/>
</dbReference>
<reference evidence="14" key="1">
    <citation type="submission" date="2018-12" db="EMBL/GenBank/DDBJ databases">
        <title>Tengunoibacter tsumagoiensis gen. nov., sp. nov., Dictyobacter kobayashii sp. nov., D. alpinus sp. nov., and D. joshuensis sp. nov. and description of Dictyobacteraceae fam. nov. within the order Ktedonobacterales isolated from Tengu-no-mugimeshi.</title>
        <authorList>
            <person name="Wang C.M."/>
            <person name="Zheng Y."/>
            <person name="Sakai Y."/>
            <person name="Toyoda A."/>
            <person name="Minakuchi Y."/>
            <person name="Abe K."/>
            <person name="Yokota A."/>
            <person name="Yabe S."/>
        </authorList>
    </citation>
    <scope>NUCLEOTIDE SEQUENCE [LARGE SCALE GENOMIC DNA]</scope>
    <source>
        <strain evidence="14">Uno16</strain>
    </source>
</reference>
<dbReference type="GO" id="GO:0005737">
    <property type="term" value="C:cytoplasm"/>
    <property type="evidence" value="ECO:0007669"/>
    <property type="project" value="TreeGrafter"/>
</dbReference>
<dbReference type="InterPro" id="IPR046363">
    <property type="entry name" value="MS_N_TIM-barrel_dom"/>
</dbReference>
<dbReference type="GO" id="GO:0004474">
    <property type="term" value="F:malate synthase activity"/>
    <property type="evidence" value="ECO:0007669"/>
    <property type="project" value="UniProtKB-EC"/>
</dbReference>
<gene>
    <name evidence="13" type="ORF">KDA_27310</name>
</gene>
<dbReference type="EMBL" id="BIFT01000001">
    <property type="protein sequence ID" value="GCE27247.1"/>
    <property type="molecule type" value="Genomic_DNA"/>
</dbReference>
<dbReference type="InterPro" id="IPR006252">
    <property type="entry name" value="Malate_synthA"/>
</dbReference>
<evidence type="ECO:0000256" key="5">
    <source>
        <dbReference type="ARBA" id="ARBA00022679"/>
    </source>
</evidence>
<dbReference type="GO" id="GO:0006099">
    <property type="term" value="P:tricarboxylic acid cycle"/>
    <property type="evidence" value="ECO:0007669"/>
    <property type="project" value="UniProtKB-KW"/>
</dbReference>
<dbReference type="NCBIfam" id="TIGR01344">
    <property type="entry name" value="malate_syn_A"/>
    <property type="match status" value="1"/>
</dbReference>
<feature type="active site" description="Proton donor" evidence="8">
    <location>
        <position position="448"/>
    </location>
</feature>
<dbReference type="SUPFAM" id="SSF51645">
    <property type="entry name" value="Malate synthase G"/>
    <property type="match status" value="1"/>
</dbReference>
<keyword evidence="14" id="KW-1185">Reference proteome</keyword>
<feature type="domain" description="Malate synthase C-terminal" evidence="12">
    <location>
        <begin position="414"/>
        <end position="533"/>
    </location>
</feature>
<sequence length="535" mass="60745">MTDQQLSHVVEGVEVRANVTPEFAEILTPEALHFVALLARAVREGRRTLLERRIQRQRELDAGQLPHFLPATEHIRRGDWTIAPLPADLQDRRTEITGPVERKMVINALNSGAKVFMADFEDAHSPTWEATIQGQINVRDAIHRTISYRSPEGKQYQLNEQTAVLLIRPRGWHLDEKHVYVDGQPVPGGIFDFGLYFFHNAQQLLKNGTGPYFYLPKLESHFEARLWNEVFVLAQRTLGIPQGTIKATVLIETILATFEMDEILYELREHSAGLNCGRWDYIFSVIKKLHTHPQFLLPDRAQVTMTTHFMHSYSLLTIRTCHRRNAPAIGGMAAQIPIKNNPVANEEALSRVRADKRREATDGHDGTWVAHPGLVPIALAEFDAVMPTPNQIERKREDVQVSEADLLQMPEGTITEAGLRNNISVSLQYLESWLRGNGCVPINNLMEDAATVEISRAQIWQWIRHPRGILADGRKVTLKLVREFMATELDHLEEQLGEPTYANSKFSQAAKILDELISSDTFIEFLTLPAYKYLA</sequence>
<comment type="caution">
    <text evidence="13">The sequence shown here is derived from an EMBL/GenBank/DDBJ whole genome shotgun (WGS) entry which is preliminary data.</text>
</comment>
<evidence type="ECO:0000313" key="13">
    <source>
        <dbReference type="EMBL" id="GCE27247.1"/>
    </source>
</evidence>
<dbReference type="Pfam" id="PF20656">
    <property type="entry name" value="MS_N"/>
    <property type="match status" value="1"/>
</dbReference>
<keyword evidence="4 9" id="KW-0816">Tricarboxylic acid cycle</keyword>
<dbReference type="PANTHER" id="PTHR42902:SF1">
    <property type="entry name" value="MALATE SYNTHASE 1-RELATED"/>
    <property type="match status" value="1"/>
</dbReference>
<feature type="active site" description="Proton acceptor" evidence="8">
    <location>
        <position position="168"/>
    </location>
</feature>
<dbReference type="PANTHER" id="PTHR42902">
    <property type="entry name" value="MALATE SYNTHASE"/>
    <property type="match status" value="1"/>
</dbReference>
<feature type="domain" description="Malate synthase N-terminal" evidence="11">
    <location>
        <begin position="11"/>
        <end position="74"/>
    </location>
</feature>
<name>A0A402B7E3_9CHLR</name>